<dbReference type="EMBL" id="JBHTEK010000001">
    <property type="protein sequence ID" value="MFC7667244.1"/>
    <property type="molecule type" value="Genomic_DNA"/>
</dbReference>
<dbReference type="PANTHER" id="PTHR42879">
    <property type="entry name" value="3-OXOACYL-(ACYL-CARRIER-PROTEIN) REDUCTASE"/>
    <property type="match status" value="1"/>
</dbReference>
<dbReference type="SUPFAM" id="SSF51182">
    <property type="entry name" value="RmlC-like cupins"/>
    <property type="match status" value="1"/>
</dbReference>
<keyword evidence="4" id="KW-1185">Reference proteome</keyword>
<dbReference type="SUPFAM" id="SSF51735">
    <property type="entry name" value="NAD(P)-binding Rossmann-fold domains"/>
    <property type="match status" value="1"/>
</dbReference>
<evidence type="ECO:0000259" key="2">
    <source>
        <dbReference type="Pfam" id="PF07883"/>
    </source>
</evidence>
<gene>
    <name evidence="3" type="ORF">ACFQT0_07285</name>
</gene>
<evidence type="ECO:0000313" key="3">
    <source>
        <dbReference type="EMBL" id="MFC7667244.1"/>
    </source>
</evidence>
<dbReference type="Gene3D" id="3.40.50.720">
    <property type="entry name" value="NAD(P)-binding Rossmann-like Domain"/>
    <property type="match status" value="1"/>
</dbReference>
<sequence>MPLHHHINEQITYILEGALRFHIGSEDGEEVIVRAGEVLHIPSNVPHTAEALEDTLDVDIFSPRARTGWTNPTITCARSSLMDLGLKGKVALVAAASKGLGRAVAEELATEGASLVLCARGEEALQATCAAITAATGVPVLGVTADVSNPADVARVVQAAMERFGRVDILVTNAGGPPAGTFDTLTREMWESATHLLLTSVVELTRAVLPGMKERGWGRILNVTSIAAKQPVDNLLLSNSLRAAVTGMARTLANEVAPFGVTVNNILPGYTRTERVVNLADAVAARDGISAADATARWEAEIPMRRLGEPREFAALAAFLCSERASYITGSSIAVDGGWIRSLL</sequence>
<protein>
    <submittedName>
        <fullName evidence="3">SDR family oxidoreductase</fullName>
    </submittedName>
</protein>
<dbReference type="Proteomes" id="UP001596513">
    <property type="component" value="Unassembled WGS sequence"/>
</dbReference>
<comment type="similarity">
    <text evidence="1">Belongs to the short-chain dehydrogenases/reductases (SDR) family.</text>
</comment>
<feature type="domain" description="Cupin type-2" evidence="2">
    <location>
        <begin position="2"/>
        <end position="57"/>
    </location>
</feature>
<name>A0ABW2U497_9BACT</name>
<dbReference type="CDD" id="cd05344">
    <property type="entry name" value="BKR_like_SDR_like"/>
    <property type="match status" value="1"/>
</dbReference>
<dbReference type="InterPro" id="IPR002347">
    <property type="entry name" value="SDR_fam"/>
</dbReference>
<evidence type="ECO:0000256" key="1">
    <source>
        <dbReference type="ARBA" id="ARBA00006484"/>
    </source>
</evidence>
<dbReference type="InterPro" id="IPR050259">
    <property type="entry name" value="SDR"/>
</dbReference>
<dbReference type="InterPro" id="IPR011051">
    <property type="entry name" value="RmlC_Cupin_sf"/>
</dbReference>
<dbReference type="PRINTS" id="PR00081">
    <property type="entry name" value="GDHRDH"/>
</dbReference>
<dbReference type="InterPro" id="IPR014710">
    <property type="entry name" value="RmlC-like_jellyroll"/>
</dbReference>
<dbReference type="Gene3D" id="2.60.120.10">
    <property type="entry name" value="Jelly Rolls"/>
    <property type="match status" value="1"/>
</dbReference>
<dbReference type="CDD" id="cd02238">
    <property type="entry name" value="cupin_KdgF"/>
    <property type="match status" value="1"/>
</dbReference>
<dbReference type="PANTHER" id="PTHR42879:SF6">
    <property type="entry name" value="NADPH-DEPENDENT REDUCTASE BACG"/>
    <property type="match status" value="1"/>
</dbReference>
<reference evidence="4" key="1">
    <citation type="journal article" date="2019" name="Int. J. Syst. Evol. Microbiol.">
        <title>The Global Catalogue of Microorganisms (GCM) 10K type strain sequencing project: providing services to taxonomists for standard genome sequencing and annotation.</title>
        <authorList>
            <consortium name="The Broad Institute Genomics Platform"/>
            <consortium name="The Broad Institute Genome Sequencing Center for Infectious Disease"/>
            <person name="Wu L."/>
            <person name="Ma J."/>
        </authorList>
    </citation>
    <scope>NUCLEOTIDE SEQUENCE [LARGE SCALE GENOMIC DNA]</scope>
    <source>
        <strain evidence="4">JCM 19635</strain>
    </source>
</reference>
<dbReference type="PRINTS" id="PR00080">
    <property type="entry name" value="SDRFAMILY"/>
</dbReference>
<dbReference type="Pfam" id="PF13561">
    <property type="entry name" value="adh_short_C2"/>
    <property type="match status" value="1"/>
</dbReference>
<evidence type="ECO:0000313" key="4">
    <source>
        <dbReference type="Proteomes" id="UP001596513"/>
    </source>
</evidence>
<organism evidence="3 4">
    <name type="scientific">Hymenobacter humi</name>
    <dbReference type="NCBI Taxonomy" id="1411620"/>
    <lineage>
        <taxon>Bacteria</taxon>
        <taxon>Pseudomonadati</taxon>
        <taxon>Bacteroidota</taxon>
        <taxon>Cytophagia</taxon>
        <taxon>Cytophagales</taxon>
        <taxon>Hymenobacteraceae</taxon>
        <taxon>Hymenobacter</taxon>
    </lineage>
</organism>
<dbReference type="RefSeq" id="WP_380201620.1">
    <property type="nucleotide sequence ID" value="NZ_JBHTEK010000001.1"/>
</dbReference>
<dbReference type="Pfam" id="PF07883">
    <property type="entry name" value="Cupin_2"/>
    <property type="match status" value="1"/>
</dbReference>
<dbReference type="InterPro" id="IPR036291">
    <property type="entry name" value="NAD(P)-bd_dom_sf"/>
</dbReference>
<accession>A0ABW2U497</accession>
<proteinExistence type="inferred from homology"/>
<dbReference type="InterPro" id="IPR013096">
    <property type="entry name" value="Cupin_2"/>
</dbReference>
<comment type="caution">
    <text evidence="3">The sequence shown here is derived from an EMBL/GenBank/DDBJ whole genome shotgun (WGS) entry which is preliminary data.</text>
</comment>